<dbReference type="Proteomes" id="UP001324380">
    <property type="component" value="Chromosome"/>
</dbReference>
<protein>
    <submittedName>
        <fullName evidence="1">Uncharacterized protein</fullName>
    </submittedName>
</protein>
<name>A0ABZ0THZ1_9SPHI</name>
<reference evidence="1 2" key="1">
    <citation type="submission" date="2023-11" db="EMBL/GenBank/DDBJ databases">
        <title>Analysis of the Genomes of Mucilaginibacter gossypii cycad 4 and M. sabulilitoris SNA2: microbes with the potential for plant growth promotion.</title>
        <authorList>
            <person name="Hirsch A.M."/>
            <person name="Humm E."/>
            <person name="Rubbi M."/>
            <person name="Del Vecchio G."/>
            <person name="Ha S.M."/>
            <person name="Pellegrini M."/>
            <person name="Gunsalus R.P."/>
        </authorList>
    </citation>
    <scope>NUCLEOTIDE SEQUENCE [LARGE SCALE GENOMIC DNA]</scope>
    <source>
        <strain evidence="1 2">SNA2</strain>
    </source>
</reference>
<keyword evidence="2" id="KW-1185">Reference proteome</keyword>
<sequence length="86" mass="9511">MTVIDKYIFNHPGRPAAKLAEEIGVSETFVKCRRLSLTAADVVSVPISTTDEIHALINLISVRGEGWAVEAAKERIRILNTHQLKT</sequence>
<accession>A0ABZ0THZ1</accession>
<dbReference type="RefSeq" id="WP_321560999.1">
    <property type="nucleotide sequence ID" value="NZ_CP139558.1"/>
</dbReference>
<proteinExistence type="predicted"/>
<gene>
    <name evidence="1" type="ORF">SNE25_21175</name>
</gene>
<organism evidence="1 2">
    <name type="scientific">Mucilaginibacter sabulilitoris</name>
    <dbReference type="NCBI Taxonomy" id="1173583"/>
    <lineage>
        <taxon>Bacteria</taxon>
        <taxon>Pseudomonadati</taxon>
        <taxon>Bacteroidota</taxon>
        <taxon>Sphingobacteriia</taxon>
        <taxon>Sphingobacteriales</taxon>
        <taxon>Sphingobacteriaceae</taxon>
        <taxon>Mucilaginibacter</taxon>
    </lineage>
</organism>
<evidence type="ECO:0000313" key="2">
    <source>
        <dbReference type="Proteomes" id="UP001324380"/>
    </source>
</evidence>
<evidence type="ECO:0000313" key="1">
    <source>
        <dbReference type="EMBL" id="WPU91833.1"/>
    </source>
</evidence>
<dbReference type="EMBL" id="CP139558">
    <property type="protein sequence ID" value="WPU91833.1"/>
    <property type="molecule type" value="Genomic_DNA"/>
</dbReference>